<name>A0A0G1UXN0_9BACT</name>
<comment type="caution">
    <text evidence="4">The sequence shown here is derived from an EMBL/GenBank/DDBJ whole genome shotgun (WGS) entry which is preliminary data.</text>
</comment>
<dbReference type="GO" id="GO:0097367">
    <property type="term" value="F:carbohydrate derivative binding"/>
    <property type="evidence" value="ECO:0007669"/>
    <property type="project" value="InterPro"/>
</dbReference>
<dbReference type="Gene3D" id="3.40.50.10490">
    <property type="entry name" value="Glucose-6-phosphate isomerase like protein, domain 1"/>
    <property type="match status" value="2"/>
</dbReference>
<dbReference type="Pfam" id="PF01380">
    <property type="entry name" value="SIS"/>
    <property type="match status" value="1"/>
</dbReference>
<organism evidence="4 5">
    <name type="scientific">Candidatus Woesebacteria bacterium GW2011_GWD1_47_21</name>
    <dbReference type="NCBI Taxonomy" id="1618594"/>
    <lineage>
        <taxon>Bacteria</taxon>
        <taxon>Candidatus Woeseibacteriota</taxon>
    </lineage>
</organism>
<evidence type="ECO:0000313" key="5">
    <source>
        <dbReference type="Proteomes" id="UP000034575"/>
    </source>
</evidence>
<gene>
    <name evidence="4" type="ORF">UX95_C0015G0006</name>
</gene>
<dbReference type="InterPro" id="IPR035484">
    <property type="entry name" value="SIS_PGI/PMI_1"/>
</dbReference>
<dbReference type="PROSITE" id="PS51464">
    <property type="entry name" value="SIS"/>
    <property type="match status" value="1"/>
</dbReference>
<dbReference type="CDD" id="cd05637">
    <property type="entry name" value="SIS_PGI_PMI_2"/>
    <property type="match status" value="1"/>
</dbReference>
<protein>
    <submittedName>
        <fullName evidence="4">Bifunctional phosphoglucose/phosphomannose isomerase</fullName>
    </submittedName>
</protein>
<dbReference type="Pfam" id="PF10432">
    <property type="entry name" value="bact-PGI_C"/>
    <property type="match status" value="1"/>
</dbReference>
<dbReference type="Proteomes" id="UP000034575">
    <property type="component" value="Unassembled WGS sequence"/>
</dbReference>
<proteinExistence type="inferred from homology"/>
<dbReference type="SUPFAM" id="SSF53697">
    <property type="entry name" value="SIS domain"/>
    <property type="match status" value="1"/>
</dbReference>
<dbReference type="PATRIC" id="fig|1618594.3.peg.267"/>
<comment type="similarity">
    <text evidence="1">Belongs to the PGI/PMI family.</text>
</comment>
<dbReference type="GO" id="GO:0004476">
    <property type="term" value="F:mannose-6-phosphate isomerase activity"/>
    <property type="evidence" value="ECO:0007669"/>
    <property type="project" value="InterPro"/>
</dbReference>
<evidence type="ECO:0000259" key="3">
    <source>
        <dbReference type="PROSITE" id="PS51464"/>
    </source>
</evidence>
<dbReference type="InterPro" id="IPR046348">
    <property type="entry name" value="SIS_dom_sf"/>
</dbReference>
<feature type="domain" description="SIS" evidence="3">
    <location>
        <begin position="41"/>
        <end position="189"/>
    </location>
</feature>
<dbReference type="GO" id="GO:1901135">
    <property type="term" value="P:carbohydrate derivative metabolic process"/>
    <property type="evidence" value="ECO:0007669"/>
    <property type="project" value="InterPro"/>
</dbReference>
<dbReference type="GO" id="GO:0004347">
    <property type="term" value="F:glucose-6-phosphate isomerase activity"/>
    <property type="evidence" value="ECO:0007669"/>
    <property type="project" value="InterPro"/>
</dbReference>
<dbReference type="InterPro" id="IPR019490">
    <property type="entry name" value="Glu6P/Mann6P_isomerase_C"/>
</dbReference>
<sequence length="357" mass="39502">MHSLDSLDEINKLDTGNVLTSIESLGAQIRQAWEEVRQREVPAACPLAKNVIVSGMGGSALGGRIVDSLLADRARVPIEVVTEYNLPNYVNKDTLVILSSYSGNTEETLASANEALNRGAMVYGVTTGGKLADFLSENGFDGYIYDPKENPSNQPRMGLGYSIASVLAVLSKCEFINLLDSEMEEAIQEAEKLITDYGANVPENENVAKALARKLMGKVPVIIASEHLVGSAHTFKNQLNENAKTFGLIFDIPELNHHLMEGLRNPHEIKNILHFLFLDSPHYSKRVGIRYPITKEVVEKNDIETEVYGTRGSKKIIEIFEILVLSSYVSFYLAMLYGLDPTPIPWVDHFKTELSKS</sequence>
<dbReference type="CDD" id="cd05017">
    <property type="entry name" value="SIS_PGI_PMI_1"/>
    <property type="match status" value="1"/>
</dbReference>
<evidence type="ECO:0000313" key="4">
    <source>
        <dbReference type="EMBL" id="KKU70778.1"/>
    </source>
</evidence>
<accession>A0A0G1UXN0</accession>
<dbReference type="GO" id="GO:0005975">
    <property type="term" value="P:carbohydrate metabolic process"/>
    <property type="evidence" value="ECO:0007669"/>
    <property type="project" value="InterPro"/>
</dbReference>
<keyword evidence="2 4" id="KW-0413">Isomerase</keyword>
<dbReference type="EMBL" id="LCOD01000015">
    <property type="protein sequence ID" value="KKU70778.1"/>
    <property type="molecule type" value="Genomic_DNA"/>
</dbReference>
<evidence type="ECO:0000256" key="2">
    <source>
        <dbReference type="ARBA" id="ARBA00023235"/>
    </source>
</evidence>
<dbReference type="InterPro" id="IPR001347">
    <property type="entry name" value="SIS_dom"/>
</dbReference>
<reference evidence="4 5" key="1">
    <citation type="journal article" date="2015" name="Nature">
        <title>rRNA introns, odd ribosomes, and small enigmatic genomes across a large radiation of phyla.</title>
        <authorList>
            <person name="Brown C.T."/>
            <person name="Hug L.A."/>
            <person name="Thomas B.C."/>
            <person name="Sharon I."/>
            <person name="Castelle C.J."/>
            <person name="Singh A."/>
            <person name="Wilkins M.J."/>
            <person name="Williams K.H."/>
            <person name="Banfield J.F."/>
        </authorList>
    </citation>
    <scope>NUCLEOTIDE SEQUENCE [LARGE SCALE GENOMIC DNA]</scope>
</reference>
<evidence type="ECO:0000256" key="1">
    <source>
        <dbReference type="ARBA" id="ARBA00010523"/>
    </source>
</evidence>
<dbReference type="AlphaFoldDB" id="A0A0G1UXN0"/>